<dbReference type="OrthoDB" id="5654191at2"/>
<feature type="compositionally biased region" description="Low complexity" evidence="1">
    <location>
        <begin position="428"/>
        <end position="454"/>
    </location>
</feature>
<reference evidence="3 4" key="1">
    <citation type="submission" date="2015-11" db="EMBL/GenBank/DDBJ databases">
        <title>Genomic analysis of 38 Legionella species identifies large and diverse effector repertoires.</title>
        <authorList>
            <person name="Burstein D."/>
            <person name="Amaro F."/>
            <person name="Zusman T."/>
            <person name="Lifshitz Z."/>
            <person name="Cohen O."/>
            <person name="Gilbert J.A."/>
            <person name="Pupko T."/>
            <person name="Shuman H.A."/>
            <person name="Segal G."/>
        </authorList>
    </citation>
    <scope>NUCLEOTIDE SEQUENCE [LARGE SCALE GENOMIC DNA]</scope>
    <source>
        <strain evidence="3 4">PX-1-G2-E2</strain>
    </source>
</reference>
<feature type="transmembrane region" description="Helical" evidence="2">
    <location>
        <begin position="211"/>
        <end position="232"/>
    </location>
</feature>
<gene>
    <name evidence="3" type="ORF">Lmac_2593</name>
</gene>
<feature type="region of interest" description="Disordered" evidence="1">
    <location>
        <begin position="402"/>
        <end position="474"/>
    </location>
</feature>
<dbReference type="EMBL" id="LNYL01000050">
    <property type="protein sequence ID" value="KTD24506.1"/>
    <property type="molecule type" value="Genomic_DNA"/>
</dbReference>
<dbReference type="RefSeq" id="WP_058453284.1">
    <property type="nucleotide sequence ID" value="NZ_CAAAIB010000002.1"/>
</dbReference>
<sequence length="474" mass="53274">MPGKLTNNMLAQLQMGLVRDYQDLKAERKTYEQICIELRNRIEYDLFFNNSSSIYRLEPLETQKVYTVLNTFLNAAQPDTLDEESYRPPLAYQPIIKVEVFENYLPRHHSCYCPTDSLLFDWLLIDAFFAHHHHGSYVSPSIGYSGSHNHGYSSSGGGNDEKKAELWAVLALIALILIGVVLTTLALVYLFRTFADSMERLWHNEGIRQALVSMLSVAAFATASGVLSYLYLTAPLTALFFAAGITNPIGLLVVSIICLSLIGAALGTALINFAQTKAIQHYNPHALDPRDAHRYTIDEEAITEAGLDPIKITSAIATLRLQLGKDGANNWWFYRDRKDQEIVETIRKLRRGELRSLDIKIDNNNTLHFDFRPFQAPPVVYVHSYNPMPSAPYGATMADQPPSYYPPHNIDPYSHSHTGNVPMGSPYGGQPPQYPYGGQPPQYPYGGQPSQHPYPEQPAQYQDPSHPYYGPGYQ</sequence>
<keyword evidence="4" id="KW-1185">Reference proteome</keyword>
<proteinExistence type="predicted"/>
<dbReference type="PATRIC" id="fig|466.6.peg.2766"/>
<keyword evidence="2" id="KW-0472">Membrane</keyword>
<feature type="transmembrane region" description="Helical" evidence="2">
    <location>
        <begin position="238"/>
        <end position="271"/>
    </location>
</feature>
<name>A0A0W0VWW3_9GAMM</name>
<evidence type="ECO:0000313" key="4">
    <source>
        <dbReference type="Proteomes" id="UP000054908"/>
    </source>
</evidence>
<feature type="transmembrane region" description="Helical" evidence="2">
    <location>
        <begin position="166"/>
        <end position="191"/>
    </location>
</feature>
<comment type="caution">
    <text evidence="3">The sequence shown here is derived from an EMBL/GenBank/DDBJ whole genome shotgun (WGS) entry which is preliminary data.</text>
</comment>
<evidence type="ECO:0000256" key="2">
    <source>
        <dbReference type="SAM" id="Phobius"/>
    </source>
</evidence>
<keyword evidence="2" id="KW-0812">Transmembrane</keyword>
<protein>
    <submittedName>
        <fullName evidence="3">Uncharacterized protein</fullName>
    </submittedName>
</protein>
<organism evidence="3 4">
    <name type="scientific">Legionella maceachernii</name>
    <dbReference type="NCBI Taxonomy" id="466"/>
    <lineage>
        <taxon>Bacteria</taxon>
        <taxon>Pseudomonadati</taxon>
        <taxon>Pseudomonadota</taxon>
        <taxon>Gammaproteobacteria</taxon>
        <taxon>Legionellales</taxon>
        <taxon>Legionellaceae</taxon>
        <taxon>Legionella</taxon>
    </lineage>
</organism>
<accession>A0A0W0VWW3</accession>
<evidence type="ECO:0000313" key="3">
    <source>
        <dbReference type="EMBL" id="KTD24506.1"/>
    </source>
</evidence>
<keyword evidence="2" id="KW-1133">Transmembrane helix</keyword>
<evidence type="ECO:0000256" key="1">
    <source>
        <dbReference type="SAM" id="MobiDB-lite"/>
    </source>
</evidence>
<dbReference type="Proteomes" id="UP000054908">
    <property type="component" value="Unassembled WGS sequence"/>
</dbReference>
<dbReference type="AlphaFoldDB" id="A0A0W0VWW3"/>
<dbReference type="STRING" id="466.Lmac_2593"/>